<dbReference type="Proteomes" id="UP000295252">
    <property type="component" value="Chromosome VI"/>
</dbReference>
<keyword evidence="3 5" id="KW-1133">Transmembrane helix</keyword>
<dbReference type="InterPro" id="IPR044839">
    <property type="entry name" value="NDR1-like"/>
</dbReference>
<dbReference type="Gramene" id="CDO97911">
    <property type="protein sequence ID" value="CDO97911"/>
    <property type="gene ID" value="GSCOC_T00021856001"/>
</dbReference>
<organism evidence="7 8">
    <name type="scientific">Coffea canephora</name>
    <name type="common">Robusta coffee</name>
    <dbReference type="NCBI Taxonomy" id="49390"/>
    <lineage>
        <taxon>Eukaryota</taxon>
        <taxon>Viridiplantae</taxon>
        <taxon>Streptophyta</taxon>
        <taxon>Embryophyta</taxon>
        <taxon>Tracheophyta</taxon>
        <taxon>Spermatophyta</taxon>
        <taxon>Magnoliopsida</taxon>
        <taxon>eudicotyledons</taxon>
        <taxon>Gunneridae</taxon>
        <taxon>Pentapetalae</taxon>
        <taxon>asterids</taxon>
        <taxon>lamiids</taxon>
        <taxon>Gentianales</taxon>
        <taxon>Rubiaceae</taxon>
        <taxon>Ixoroideae</taxon>
        <taxon>Gardenieae complex</taxon>
        <taxon>Bertiereae - Coffeeae clade</taxon>
        <taxon>Coffeeae</taxon>
        <taxon>Coffea</taxon>
    </lineage>
</organism>
<name>A0A068TNU6_COFCA</name>
<evidence type="ECO:0000256" key="2">
    <source>
        <dbReference type="ARBA" id="ARBA00022692"/>
    </source>
</evidence>
<evidence type="ECO:0000259" key="6">
    <source>
        <dbReference type="Pfam" id="PF03168"/>
    </source>
</evidence>
<dbReference type="Gene3D" id="2.60.40.1820">
    <property type="match status" value="1"/>
</dbReference>
<accession>A0A068TNU6</accession>
<keyword evidence="4 5" id="KW-0472">Membrane</keyword>
<evidence type="ECO:0000313" key="7">
    <source>
        <dbReference type="EMBL" id="CDO97911.1"/>
    </source>
</evidence>
<dbReference type="FunCoup" id="A0A068TNU6">
    <property type="interactions" value="491"/>
</dbReference>
<dbReference type="GO" id="GO:0098542">
    <property type="term" value="P:defense response to other organism"/>
    <property type="evidence" value="ECO:0007669"/>
    <property type="project" value="InterPro"/>
</dbReference>
<sequence>MADRVYPAAKAAANGTTTTAAAANPTFPPTKGQLYNNTTRPVYRPQSPSKRRHSRSCCCSCCLWTTLFIILILVLVAVAGAVFWVIYRPHRPNFSVSSLQLSHFNLTSTGVNSKFNFTLVARNPNKKIKFFYDPINVSVLSDGVDIGDGSFPSFEHGTKNTTTLKTVISSSGQSLDATQISTLKSDIKNQNGGLPLKVQLNTKVKVKVGGLKTKKVGIKVTCEGIKLAVPTGKAPTTATTSNIQCKVDLRIKIWKWTV</sequence>
<dbReference type="PANTHER" id="PTHR31234">
    <property type="entry name" value="LATE EMBRYOGENESIS ABUNDANT (LEA) HYDROXYPROLINE-RICH GLYCOPROTEIN FAMILY"/>
    <property type="match status" value="1"/>
</dbReference>
<evidence type="ECO:0000256" key="4">
    <source>
        <dbReference type="ARBA" id="ARBA00023136"/>
    </source>
</evidence>
<proteinExistence type="predicted"/>
<dbReference type="EMBL" id="HG739086">
    <property type="protein sequence ID" value="CDO97911.1"/>
    <property type="molecule type" value="Genomic_DNA"/>
</dbReference>
<feature type="transmembrane region" description="Helical" evidence="5">
    <location>
        <begin position="63"/>
        <end position="87"/>
    </location>
</feature>
<dbReference type="InterPro" id="IPR004864">
    <property type="entry name" value="LEA_2"/>
</dbReference>
<evidence type="ECO:0000256" key="3">
    <source>
        <dbReference type="ARBA" id="ARBA00022989"/>
    </source>
</evidence>
<dbReference type="OMA" id="TFPANKA"/>
<dbReference type="AlphaFoldDB" id="A0A068TNU6"/>
<reference evidence="8" key="1">
    <citation type="journal article" date="2014" name="Science">
        <title>The coffee genome provides insight into the convergent evolution of caffeine biosynthesis.</title>
        <authorList>
            <person name="Denoeud F."/>
            <person name="Carretero-Paulet L."/>
            <person name="Dereeper A."/>
            <person name="Droc G."/>
            <person name="Guyot R."/>
            <person name="Pietrella M."/>
            <person name="Zheng C."/>
            <person name="Alberti A."/>
            <person name="Anthony F."/>
            <person name="Aprea G."/>
            <person name="Aury J.M."/>
            <person name="Bento P."/>
            <person name="Bernard M."/>
            <person name="Bocs S."/>
            <person name="Campa C."/>
            <person name="Cenci A."/>
            <person name="Combes M.C."/>
            <person name="Crouzillat D."/>
            <person name="Da Silva C."/>
            <person name="Daddiego L."/>
            <person name="De Bellis F."/>
            <person name="Dussert S."/>
            <person name="Garsmeur O."/>
            <person name="Gayraud T."/>
            <person name="Guignon V."/>
            <person name="Jahn K."/>
            <person name="Jamilloux V."/>
            <person name="Joet T."/>
            <person name="Labadie K."/>
            <person name="Lan T."/>
            <person name="Leclercq J."/>
            <person name="Lepelley M."/>
            <person name="Leroy T."/>
            <person name="Li L.T."/>
            <person name="Librado P."/>
            <person name="Lopez L."/>
            <person name="Munoz A."/>
            <person name="Noel B."/>
            <person name="Pallavicini A."/>
            <person name="Perrotta G."/>
            <person name="Poncet V."/>
            <person name="Pot D."/>
            <person name="Priyono X."/>
            <person name="Rigoreau M."/>
            <person name="Rouard M."/>
            <person name="Rozas J."/>
            <person name="Tranchant-Dubreuil C."/>
            <person name="VanBuren R."/>
            <person name="Zhang Q."/>
            <person name="Andrade A.C."/>
            <person name="Argout X."/>
            <person name="Bertrand B."/>
            <person name="de Kochko A."/>
            <person name="Graziosi G."/>
            <person name="Henry R.J."/>
            <person name="Jayarama X."/>
            <person name="Ming R."/>
            <person name="Nagai C."/>
            <person name="Rounsley S."/>
            <person name="Sankoff D."/>
            <person name="Giuliano G."/>
            <person name="Albert V.A."/>
            <person name="Wincker P."/>
            <person name="Lashermes P."/>
        </authorList>
    </citation>
    <scope>NUCLEOTIDE SEQUENCE [LARGE SCALE GENOMIC DNA]</scope>
    <source>
        <strain evidence="8">cv. DH200-94</strain>
    </source>
</reference>
<protein>
    <recommendedName>
        <fullName evidence="6">Late embryogenesis abundant protein LEA-2 subgroup domain-containing protein</fullName>
    </recommendedName>
</protein>
<dbReference type="SUPFAM" id="SSF117070">
    <property type="entry name" value="LEA14-like"/>
    <property type="match status" value="1"/>
</dbReference>
<dbReference type="GO" id="GO:0005886">
    <property type="term" value="C:plasma membrane"/>
    <property type="evidence" value="ECO:0007669"/>
    <property type="project" value="TreeGrafter"/>
</dbReference>
<comment type="subcellular location">
    <subcellularLocation>
        <location evidence="1">Membrane</location>
        <topology evidence="1">Single-pass membrane protein</topology>
    </subcellularLocation>
</comment>
<dbReference type="Pfam" id="PF03168">
    <property type="entry name" value="LEA_2"/>
    <property type="match status" value="1"/>
</dbReference>
<gene>
    <name evidence="7" type="ORF">GSCOC_T00021856001</name>
</gene>
<keyword evidence="8" id="KW-1185">Reference proteome</keyword>
<dbReference type="PhylomeDB" id="A0A068TNU6"/>
<dbReference type="STRING" id="49390.A0A068TNU6"/>
<evidence type="ECO:0000313" key="8">
    <source>
        <dbReference type="Proteomes" id="UP000295252"/>
    </source>
</evidence>
<dbReference type="InParanoid" id="A0A068TNU6"/>
<feature type="domain" description="Late embryogenesis abundant protein LEA-2 subgroup" evidence="6">
    <location>
        <begin position="120"/>
        <end position="222"/>
    </location>
</feature>
<evidence type="ECO:0000256" key="5">
    <source>
        <dbReference type="SAM" id="Phobius"/>
    </source>
</evidence>
<dbReference type="PANTHER" id="PTHR31234:SF2">
    <property type="entry name" value="OS05G0199100 PROTEIN"/>
    <property type="match status" value="1"/>
</dbReference>
<dbReference type="OrthoDB" id="777167at2759"/>
<evidence type="ECO:0000256" key="1">
    <source>
        <dbReference type="ARBA" id="ARBA00004167"/>
    </source>
</evidence>
<keyword evidence="2 5" id="KW-0812">Transmembrane</keyword>